<evidence type="ECO:0000313" key="3">
    <source>
        <dbReference type="EMBL" id="ALA57469.1"/>
    </source>
</evidence>
<protein>
    <recommendedName>
        <fullName evidence="2">Tll0287-like domain-containing protein</fullName>
    </recommendedName>
</protein>
<dbReference type="STRING" id="42253.NITMOv2_1038"/>
<dbReference type="EMBL" id="CP011801">
    <property type="protein sequence ID" value="ALA57469.1"/>
    <property type="molecule type" value="Genomic_DNA"/>
</dbReference>
<evidence type="ECO:0000256" key="1">
    <source>
        <dbReference type="SAM" id="Phobius"/>
    </source>
</evidence>
<dbReference type="Proteomes" id="UP000069205">
    <property type="component" value="Chromosome"/>
</dbReference>
<evidence type="ECO:0000313" key="4">
    <source>
        <dbReference type="Proteomes" id="UP000069205"/>
    </source>
</evidence>
<proteinExistence type="predicted"/>
<dbReference type="Pfam" id="PF11845">
    <property type="entry name" value="Tll0287-like"/>
    <property type="match status" value="1"/>
</dbReference>
<reference evidence="3 4" key="1">
    <citation type="journal article" date="2015" name="Proc. Natl. Acad. Sci. U.S.A.">
        <title>Expanded metabolic versatility of ubiquitous nitrite-oxidizing bacteria from the genus Nitrospira.</title>
        <authorList>
            <person name="Koch H."/>
            <person name="Lucker S."/>
            <person name="Albertsen M."/>
            <person name="Kitzinger K."/>
            <person name="Herbold C."/>
            <person name="Spieck E."/>
            <person name="Nielsen P.H."/>
            <person name="Wagner M."/>
            <person name="Daims H."/>
        </authorList>
    </citation>
    <scope>NUCLEOTIDE SEQUENCE [LARGE SCALE GENOMIC DNA]</scope>
    <source>
        <strain evidence="3 4">NSP M-1</strain>
    </source>
</reference>
<accession>A0A0K2G9E0</accession>
<feature type="domain" description="Tll0287-like" evidence="2">
    <location>
        <begin position="41"/>
        <end position="194"/>
    </location>
</feature>
<feature type="transmembrane region" description="Helical" evidence="1">
    <location>
        <begin position="6"/>
        <end position="25"/>
    </location>
</feature>
<gene>
    <name evidence="3" type="ORF">NITMOv2_1038</name>
</gene>
<keyword evidence="4" id="KW-1185">Reference proteome</keyword>
<sequence>MSRPLLVVLGAATFAFLSVVFFWIFKVTMLDHMKTDMVPAEKVAAFVHAILEANRNNYTDNVVVKLQRDGIEAHEHWKDERGVPLPAQYLMESGRLVSLKNLNFTFRLASLTPIYVWNGANTDLERQGLASVEKDPSQPHFGYIKKNGVRMFQAVYADRAVSQACVDCHNAHPNSPRRDFKLNDVMGGIIITFPVGE</sequence>
<dbReference type="AlphaFoldDB" id="A0A0K2G9E0"/>
<keyword evidence="1" id="KW-0472">Membrane</keyword>
<dbReference type="InterPro" id="IPR021796">
    <property type="entry name" value="Tll0287-like_dom"/>
</dbReference>
<dbReference type="KEGG" id="nmv:NITMOv2_1038"/>
<keyword evidence="1" id="KW-0812">Transmembrane</keyword>
<dbReference type="PATRIC" id="fig|42253.5.peg.1020"/>
<dbReference type="RefSeq" id="WP_053378806.1">
    <property type="nucleotide sequence ID" value="NZ_CP011801.1"/>
</dbReference>
<keyword evidence="1" id="KW-1133">Transmembrane helix</keyword>
<dbReference type="OrthoDB" id="9802500at2"/>
<evidence type="ECO:0000259" key="2">
    <source>
        <dbReference type="Pfam" id="PF11845"/>
    </source>
</evidence>
<name>A0A0K2G9E0_NITMO</name>
<organism evidence="3 4">
    <name type="scientific">Nitrospira moscoviensis</name>
    <dbReference type="NCBI Taxonomy" id="42253"/>
    <lineage>
        <taxon>Bacteria</taxon>
        <taxon>Pseudomonadati</taxon>
        <taxon>Nitrospirota</taxon>
        <taxon>Nitrospiria</taxon>
        <taxon>Nitrospirales</taxon>
        <taxon>Nitrospiraceae</taxon>
        <taxon>Nitrospira</taxon>
    </lineage>
</organism>